<dbReference type="GO" id="GO:0004843">
    <property type="term" value="F:cysteine-type deubiquitinase activity"/>
    <property type="evidence" value="ECO:0007669"/>
    <property type="project" value="InterPro"/>
</dbReference>
<dbReference type="GO" id="GO:0000922">
    <property type="term" value="C:spindle pole"/>
    <property type="evidence" value="ECO:0007669"/>
    <property type="project" value="TreeGrafter"/>
</dbReference>
<dbReference type="SMART" id="SM00312">
    <property type="entry name" value="PX"/>
    <property type="match status" value="2"/>
</dbReference>
<evidence type="ECO:0000313" key="7">
    <source>
        <dbReference type="EMBL" id="OQS05202.1"/>
    </source>
</evidence>
<dbReference type="InterPro" id="IPR006615">
    <property type="entry name" value="Pept_C19_DUSP"/>
</dbReference>
<protein>
    <recommendedName>
        <fullName evidence="9">DUSP domain-containing protein</fullName>
    </recommendedName>
</protein>
<keyword evidence="8" id="KW-1185">Reference proteome</keyword>
<dbReference type="Pfam" id="PF00612">
    <property type="entry name" value="IQ"/>
    <property type="match status" value="2"/>
</dbReference>
<dbReference type="STRING" id="74557.A0A1W0A4I4"/>
<dbReference type="OrthoDB" id="428895at2759"/>
<comment type="caution">
    <text evidence="7">The sequence shown here is derived from an EMBL/GenBank/DDBJ whole genome shotgun (WGS) entry which is preliminary data.</text>
</comment>
<dbReference type="GO" id="GO:0007051">
    <property type="term" value="P:spindle organization"/>
    <property type="evidence" value="ECO:0007669"/>
    <property type="project" value="TreeGrafter"/>
</dbReference>
<comment type="subcellular location">
    <subcellularLocation>
        <location evidence="1">Cytoplasm</location>
    </subcellularLocation>
</comment>
<dbReference type="PROSITE" id="PS50195">
    <property type="entry name" value="PX"/>
    <property type="match status" value="2"/>
</dbReference>
<dbReference type="GO" id="GO:0005516">
    <property type="term" value="F:calmodulin binding"/>
    <property type="evidence" value="ECO:0007669"/>
    <property type="project" value="UniProtKB-KW"/>
</dbReference>
<evidence type="ECO:0000259" key="5">
    <source>
        <dbReference type="PROSITE" id="PS50195"/>
    </source>
</evidence>
<dbReference type="InterPro" id="IPR036871">
    <property type="entry name" value="PX_dom_sf"/>
</dbReference>
<evidence type="ECO:0000259" key="6">
    <source>
        <dbReference type="PROSITE" id="PS51283"/>
    </source>
</evidence>
<dbReference type="SUPFAM" id="SSF64268">
    <property type="entry name" value="PX domain"/>
    <property type="match status" value="2"/>
</dbReference>
<dbReference type="Pfam" id="PF06337">
    <property type="entry name" value="DUSP"/>
    <property type="match status" value="2"/>
</dbReference>
<feature type="domain" description="PX" evidence="5">
    <location>
        <begin position="688"/>
        <end position="798"/>
    </location>
</feature>
<dbReference type="Proteomes" id="UP000243217">
    <property type="component" value="Unassembled WGS sequence"/>
</dbReference>
<keyword evidence="3" id="KW-0677">Repeat</keyword>
<dbReference type="AlphaFoldDB" id="A0A1W0A4I4"/>
<feature type="domain" description="DUSP" evidence="6">
    <location>
        <begin position="211"/>
        <end position="311"/>
    </location>
</feature>
<keyword evidence="2" id="KW-0963">Cytoplasm</keyword>
<gene>
    <name evidence="7" type="ORF">THRCLA_20691</name>
</gene>
<dbReference type="GO" id="GO:0035091">
    <property type="term" value="F:phosphatidylinositol binding"/>
    <property type="evidence" value="ECO:0007669"/>
    <property type="project" value="InterPro"/>
</dbReference>
<dbReference type="PANTHER" id="PTHR22706">
    <property type="entry name" value="ASSEMBLY FACTOR FOR SPINDLE MICROTUBULES"/>
    <property type="match status" value="1"/>
</dbReference>
<evidence type="ECO:0000256" key="3">
    <source>
        <dbReference type="ARBA" id="ARBA00022737"/>
    </source>
</evidence>
<dbReference type="CDD" id="cd06093">
    <property type="entry name" value="PX_domain"/>
    <property type="match status" value="2"/>
</dbReference>
<accession>A0A1W0A4I4</accession>
<evidence type="ECO:0008006" key="9">
    <source>
        <dbReference type="Google" id="ProtNLM"/>
    </source>
</evidence>
<proteinExistence type="predicted"/>
<dbReference type="GO" id="GO:0000278">
    <property type="term" value="P:mitotic cell cycle"/>
    <property type="evidence" value="ECO:0007669"/>
    <property type="project" value="TreeGrafter"/>
</dbReference>
<dbReference type="PROSITE" id="PS51283">
    <property type="entry name" value="DUSP"/>
    <property type="match status" value="2"/>
</dbReference>
<dbReference type="InterPro" id="IPR001683">
    <property type="entry name" value="PX_dom"/>
</dbReference>
<dbReference type="PROSITE" id="PS50096">
    <property type="entry name" value="IQ"/>
    <property type="match status" value="2"/>
</dbReference>
<organism evidence="7 8">
    <name type="scientific">Thraustotheca clavata</name>
    <dbReference type="NCBI Taxonomy" id="74557"/>
    <lineage>
        <taxon>Eukaryota</taxon>
        <taxon>Sar</taxon>
        <taxon>Stramenopiles</taxon>
        <taxon>Oomycota</taxon>
        <taxon>Saprolegniomycetes</taxon>
        <taxon>Saprolegniales</taxon>
        <taxon>Achlyaceae</taxon>
        <taxon>Thraustotheca</taxon>
    </lineage>
</organism>
<dbReference type="SMART" id="SM00015">
    <property type="entry name" value="IQ"/>
    <property type="match status" value="4"/>
</dbReference>
<dbReference type="InterPro" id="IPR000048">
    <property type="entry name" value="IQ_motif_EF-hand-BS"/>
</dbReference>
<dbReference type="InterPro" id="IPR051185">
    <property type="entry name" value="ASPM"/>
</dbReference>
<reference evidence="7 8" key="1">
    <citation type="journal article" date="2014" name="Genome Biol. Evol.">
        <title>The secreted proteins of Achlya hypogyna and Thraustotheca clavata identify the ancestral oomycete secretome and reveal gene acquisitions by horizontal gene transfer.</title>
        <authorList>
            <person name="Misner I."/>
            <person name="Blouin N."/>
            <person name="Leonard G."/>
            <person name="Richards T.A."/>
            <person name="Lane C.E."/>
        </authorList>
    </citation>
    <scope>NUCLEOTIDE SEQUENCE [LARGE SCALE GENOMIC DNA]</scope>
    <source>
        <strain evidence="7 8">ATCC 34112</strain>
    </source>
</reference>
<dbReference type="PANTHER" id="PTHR22706:SF1">
    <property type="entry name" value="ASSEMBLY FACTOR FOR SPINDLE MICROTUBULES"/>
    <property type="match status" value="1"/>
</dbReference>
<evidence type="ECO:0000256" key="1">
    <source>
        <dbReference type="ARBA" id="ARBA00004496"/>
    </source>
</evidence>
<sequence>NDTKMDVVEIAANAWDELGLTAGASMERIVQVYREMCLKRALGIEADKDFYKKAIAYRFLASVPLARKEYRPSDILPLLLSMDVAGDDPEDDPARSLRACAMLDVSIACMERAQSPWSLPYVNYVINVHYCMRKHVVRRRYTEFQRLHQALMQKLPVIPQLPDNAWKHKLAMPSERARELIVYLSRIIQLLVYRGLFSPDIMAFLEIDYGRIRAEEEGLSAEYLNRISPVLEGSMVFIIDSEWMQRWRKFVLGNHNTAPPGLISNSNLLTERGLPRKNLYAPRQYRCLSLPAWKYFHTIYRGGPEISRSSKDIYGNAVLSAEMACIKIQSLARGYLARVNAHKRRWSLGLQQPHVERTFETYCMLEAAERKTRHIKLLVEMKQVQVRHHAAHTIQRAYRQYRDHLSYNKEERPIIIENTKNVAAAADYFTLAEIGMVEDDNTRFIHFIHTMQRGVTIRKLSSRYKPTPKLKFFTIDRTGAQLQWSYPAKPERRTLTLAYCTSIQIESPVLLKSRLGLSVKQTLDFGVVLTTPEKEVILIGESKCEVQALLFGLRILMEEGKSRLAGPLRMDAQGIMRRNVPNAKDVNDTKMDVVEIAANAWDELGLTAGASMERIVQVYREMCLKRALGIEADKDFYKKAIAYRFLASVPLARKEYRPSDILPLLLSMDVAGDDPEDDPARSLRACAMLDVSIACMERAQSPWSLPYVNYVINVHYCMRKHVVRRRYTEFQRLHQALMQKLPVIPQLPDNAWKHKLAMPSERARELIVYLSRIIQLLVYRGLFSPDIMAFLEIDYGRIRAEEEGLSAEYLNRISPVLEGSMVFIIDSEWMQRWRKFVLGNHNTAPPGLISNSNLLTERGLPRKNLYAPRQYRCLSLPAWKYFHTIYRGGPEISRSSKDIYGNAVLSAEMACIKIQSLARGYLARVNAHKRRWSLGLQQPHVERTFETYCMLEAAERKTRHIKLLVEMKQVQVRHHAAHTIQRAYRQYRDHLSYNKEERPIIIENTKNVAAAADYFTLAEIGMVEDDNTRFIHFIHTMQRGVTIRKLSSRYKPTPKLKFFTIDRTGAQLQWSYPAKPERRTLTLAYCTSIQIESPVLLKSRLGLSVKQTLDFGVVLTTPEKEVILIGESKCEVQALLFGLRILMEEGKSRLAGPLRMDAQGIMRRNVPNAKDVVREAIAAHALLEEENN</sequence>
<dbReference type="Pfam" id="PF00787">
    <property type="entry name" value="PX"/>
    <property type="match status" value="2"/>
</dbReference>
<dbReference type="SMART" id="SM00695">
    <property type="entry name" value="DUSP"/>
    <property type="match status" value="2"/>
</dbReference>
<dbReference type="Gene3D" id="3.30.2230.10">
    <property type="entry name" value="DUSP-like"/>
    <property type="match status" value="2"/>
</dbReference>
<evidence type="ECO:0000256" key="2">
    <source>
        <dbReference type="ARBA" id="ARBA00022490"/>
    </source>
</evidence>
<dbReference type="InterPro" id="IPR035927">
    <property type="entry name" value="DUSP-like_sf"/>
</dbReference>
<name>A0A1W0A4I4_9STRA</name>
<evidence type="ECO:0000256" key="4">
    <source>
        <dbReference type="ARBA" id="ARBA00022860"/>
    </source>
</evidence>
<dbReference type="GO" id="GO:0005737">
    <property type="term" value="C:cytoplasm"/>
    <property type="evidence" value="ECO:0007669"/>
    <property type="project" value="UniProtKB-SubCell"/>
</dbReference>
<dbReference type="Gene3D" id="3.30.1520.10">
    <property type="entry name" value="Phox-like domain"/>
    <property type="match status" value="2"/>
</dbReference>
<feature type="non-terminal residue" evidence="7">
    <location>
        <position position="1"/>
    </location>
</feature>
<dbReference type="SUPFAM" id="SSF143791">
    <property type="entry name" value="DUSP-like"/>
    <property type="match status" value="2"/>
</dbReference>
<dbReference type="EMBL" id="JNBS01000486">
    <property type="protein sequence ID" value="OQS05202.1"/>
    <property type="molecule type" value="Genomic_DNA"/>
</dbReference>
<dbReference type="GO" id="GO:0051295">
    <property type="term" value="P:establishment of meiotic spindle localization"/>
    <property type="evidence" value="ECO:0007669"/>
    <property type="project" value="TreeGrafter"/>
</dbReference>
<keyword evidence="4" id="KW-0112">Calmodulin-binding</keyword>
<feature type="domain" description="DUSP" evidence="6">
    <location>
        <begin position="797"/>
        <end position="897"/>
    </location>
</feature>
<evidence type="ECO:0000313" key="8">
    <source>
        <dbReference type="Proteomes" id="UP000243217"/>
    </source>
</evidence>
<feature type="domain" description="PX" evidence="5">
    <location>
        <begin position="102"/>
        <end position="212"/>
    </location>
</feature>